<keyword evidence="2" id="KW-1185">Reference proteome</keyword>
<protein>
    <submittedName>
        <fullName evidence="1">Uncharacterized protein</fullName>
    </submittedName>
</protein>
<dbReference type="EMBL" id="BPLR01006795">
    <property type="protein sequence ID" value="GIY12467.1"/>
    <property type="molecule type" value="Genomic_DNA"/>
</dbReference>
<proteinExistence type="predicted"/>
<sequence length="184" mass="19689">MGETLLSSTMPTPYKQPFTIENLIGPDLKNGTLVGAHVGMPGQPQMIPQPMFSRSLTTFPQISMASWPPTYTSAMTFNSVMTGVEFPHLFPGAKPPHAATSIFSLPLHHSLPRGIGQVPFTGTLPSLEQYKHTFMPSAFPNLPDHALLGTACINAGISPPLRVDSVSSDISTKSLDVVSDDSSK</sequence>
<comment type="caution">
    <text evidence="1">The sequence shown here is derived from an EMBL/GenBank/DDBJ whole genome shotgun (WGS) entry which is preliminary data.</text>
</comment>
<evidence type="ECO:0000313" key="2">
    <source>
        <dbReference type="Proteomes" id="UP001054945"/>
    </source>
</evidence>
<dbReference type="Proteomes" id="UP001054945">
    <property type="component" value="Unassembled WGS sequence"/>
</dbReference>
<organism evidence="1 2">
    <name type="scientific">Caerostris extrusa</name>
    <name type="common">Bark spider</name>
    <name type="synonym">Caerostris bankana</name>
    <dbReference type="NCBI Taxonomy" id="172846"/>
    <lineage>
        <taxon>Eukaryota</taxon>
        <taxon>Metazoa</taxon>
        <taxon>Ecdysozoa</taxon>
        <taxon>Arthropoda</taxon>
        <taxon>Chelicerata</taxon>
        <taxon>Arachnida</taxon>
        <taxon>Araneae</taxon>
        <taxon>Araneomorphae</taxon>
        <taxon>Entelegynae</taxon>
        <taxon>Araneoidea</taxon>
        <taxon>Araneidae</taxon>
        <taxon>Caerostris</taxon>
    </lineage>
</organism>
<evidence type="ECO:0000313" key="1">
    <source>
        <dbReference type="EMBL" id="GIY12467.1"/>
    </source>
</evidence>
<name>A0AAV4QWJ7_CAEEX</name>
<reference evidence="1 2" key="1">
    <citation type="submission" date="2021-06" db="EMBL/GenBank/DDBJ databases">
        <title>Caerostris extrusa draft genome.</title>
        <authorList>
            <person name="Kono N."/>
            <person name="Arakawa K."/>
        </authorList>
    </citation>
    <scope>NUCLEOTIDE SEQUENCE [LARGE SCALE GENOMIC DNA]</scope>
</reference>
<dbReference type="AlphaFoldDB" id="A0AAV4QWJ7"/>
<accession>A0AAV4QWJ7</accession>
<gene>
    <name evidence="1" type="ORF">CEXT_186621</name>
</gene>